<feature type="region of interest" description="Disordered" evidence="1">
    <location>
        <begin position="465"/>
        <end position="489"/>
    </location>
</feature>
<feature type="compositionally biased region" description="Polar residues" evidence="1">
    <location>
        <begin position="775"/>
        <end position="816"/>
    </location>
</feature>
<dbReference type="OrthoDB" id="7868284at2759"/>
<feature type="compositionally biased region" description="Basic and acidic residues" evidence="1">
    <location>
        <begin position="2373"/>
        <end position="2392"/>
    </location>
</feature>
<dbReference type="eggNOG" id="ENOG502S9SW">
    <property type="taxonomic scope" value="Eukaryota"/>
</dbReference>
<feature type="compositionally biased region" description="Polar residues" evidence="1">
    <location>
        <begin position="1411"/>
        <end position="1422"/>
    </location>
</feature>
<feature type="compositionally biased region" description="Low complexity" evidence="1">
    <location>
        <begin position="1135"/>
        <end position="1147"/>
    </location>
</feature>
<feature type="compositionally biased region" description="Polar residues" evidence="1">
    <location>
        <begin position="1148"/>
        <end position="1174"/>
    </location>
</feature>
<name>B4JXK1_DROGR</name>
<feature type="compositionally biased region" description="Polar residues" evidence="1">
    <location>
        <begin position="1350"/>
        <end position="1362"/>
    </location>
</feature>
<evidence type="ECO:0000313" key="2">
    <source>
        <dbReference type="EMBL" id="EDV95477.1"/>
    </source>
</evidence>
<feature type="compositionally biased region" description="Polar residues" evidence="1">
    <location>
        <begin position="744"/>
        <end position="756"/>
    </location>
</feature>
<feature type="region of interest" description="Disordered" evidence="1">
    <location>
        <begin position="1257"/>
        <end position="1276"/>
    </location>
</feature>
<dbReference type="STRING" id="7222.B4JXK1"/>
<feature type="compositionally biased region" description="Polar residues" evidence="1">
    <location>
        <begin position="1716"/>
        <end position="1728"/>
    </location>
</feature>
<feature type="compositionally biased region" description="Polar residues" evidence="1">
    <location>
        <begin position="836"/>
        <end position="851"/>
    </location>
</feature>
<feature type="compositionally biased region" description="Polar residues" evidence="1">
    <location>
        <begin position="906"/>
        <end position="939"/>
    </location>
</feature>
<feature type="compositionally biased region" description="Polar residues" evidence="1">
    <location>
        <begin position="2024"/>
        <end position="2066"/>
    </location>
</feature>
<dbReference type="HOGENOM" id="CLU_000320_0_0_1"/>
<protein>
    <submittedName>
        <fullName evidence="2">GH17556</fullName>
    </submittedName>
</protein>
<feature type="compositionally biased region" description="Polar residues" evidence="1">
    <location>
        <begin position="7"/>
        <end position="17"/>
    </location>
</feature>
<feature type="compositionally biased region" description="Basic and acidic residues" evidence="1">
    <location>
        <begin position="2183"/>
        <end position="2195"/>
    </location>
</feature>
<feature type="compositionally biased region" description="Polar residues" evidence="1">
    <location>
        <begin position="1777"/>
        <end position="1788"/>
    </location>
</feature>
<dbReference type="EMBL" id="CH916376">
    <property type="protein sequence ID" value="EDV95477.1"/>
    <property type="molecule type" value="Genomic_DNA"/>
</dbReference>
<feature type="compositionally biased region" description="Polar residues" evidence="1">
    <location>
        <begin position="1047"/>
        <end position="1058"/>
    </location>
</feature>
<feature type="compositionally biased region" description="Polar residues" evidence="1">
    <location>
        <begin position="2168"/>
        <end position="2180"/>
    </location>
</feature>
<evidence type="ECO:0000256" key="1">
    <source>
        <dbReference type="SAM" id="MobiDB-lite"/>
    </source>
</evidence>
<feature type="compositionally biased region" description="Low complexity" evidence="1">
    <location>
        <begin position="1377"/>
        <end position="1389"/>
    </location>
</feature>
<keyword evidence="3" id="KW-1185">Reference proteome</keyword>
<organism evidence="3">
    <name type="scientific">Drosophila grimshawi</name>
    <name type="common">Hawaiian fruit fly</name>
    <name type="synonym">Idiomyia grimshawi</name>
    <dbReference type="NCBI Taxonomy" id="7222"/>
    <lineage>
        <taxon>Eukaryota</taxon>
        <taxon>Metazoa</taxon>
        <taxon>Ecdysozoa</taxon>
        <taxon>Arthropoda</taxon>
        <taxon>Hexapoda</taxon>
        <taxon>Insecta</taxon>
        <taxon>Pterygota</taxon>
        <taxon>Neoptera</taxon>
        <taxon>Endopterygota</taxon>
        <taxon>Diptera</taxon>
        <taxon>Brachycera</taxon>
        <taxon>Muscomorpha</taxon>
        <taxon>Ephydroidea</taxon>
        <taxon>Drosophilidae</taxon>
        <taxon>Drosophila</taxon>
        <taxon>Hawaiian Drosophila</taxon>
    </lineage>
</organism>
<dbReference type="InParanoid" id="B4JXK1"/>
<sequence>MHKEQGPSPQNDLNNTPEHLRPGFNEQQPVRQYDPRDFGLTGNEEWRHPGFFRNLRYETDDEPRQQQQHQRQARYYPFQSLNLNNLPEEQLADMSAPAYNVSIPSHLSRSDNEYLANISPPDMAHTENEAGKYPDSVYQQTVHSLKHQRGDTLLDPLNNNVHTTHHKITTYRDPSGNITSQVEETSTVSNAPCDQLPTLDCTPAGVRTSVVGAPIRHLHFSMPVQLDDISMPSFQDTSMPAMSTRIAAAQNMTSECLADQSAPSFIMDSSDRRLLARPNNVSNFIAQSIGNNTCLEDVSMPSFPHSTLTSHYSENLENEYNECLDNLTMPSFAGVSGAGRGASPGKANCVNSECQNNVSPLFVDCSTLHSRSIQRPEKPTVYQHERNTAALQDISMPSFADVSEASSGRAATRQQQTMPSQNISDISAPSFGSTGLGPMTTSGQEPSNNEFIGNVSMPYFGGVSGASRERTPTRPQQTMPSKNISDISAPSFGSTELGPMTSSGQGPTHNQFIDDFSMPSFGGVSGASRGRTPIRQQQTMPSQNICDISAPSFGSTGVGPMTTSGRGPSNNEFIEDVSMPSFGGVSGASSGRTPIRQQQTMPSQNISDISAPSFGSTGLGPMTTSGQEPSNNEFIEDVSMPSFGGVSGASRGRTPTRQQQTMPSQNICDISAPSFGSTGVGPMTTSGRGPSNNEFIEDVSMPSFGGVSGASRGRTPTRQQQTMPSQNICDISAPSFGSTGLGPMTTSGQEPSNNEFIGNVSMPSFGGVSGASRGRTATRQQQTMPSQNISDISAPSFGSTGLGPMTTSGRGPSNNEFIEDVSMPSLGGVSGASRGRTPTRQQQTMPSQNICDISAPSFGSTGLGPMTTSGQGPTHNQLIGDFSMPSFGGVSGASRATTSTRQQQTMPSQNISDISAPSFGSTGLGPMTTSGQEPSNNEFIGNVSMPSFGGVSGAFRGRTPTRQQQPMPSQNICDISAPSFGSTGVGPMTTSGRGPTNNEFIEDVSMPSLGGVSGASRGRTRQQQTMPSQNICDISAPSFGSTGLGPMTSSGQGPTHNQLIDDFSMPSFGGVSGASRGRTATRQQQTMPSQNISDISAPSFGSTGLGPMTTSGQEPSNNEFIGNVSMPSFGGVSGASRATTSTRQQQTMPSQNISDISAPSFGSTGLGPMTTSGQEPSNNEFIGNVSMPSFGGVSGAFRGRTPTRQQQPMPSQNICDISAPSFGSTGVGPMTTSGRGPTNNEFIEDVSMPYFGGLSGASRGRTRQQQTMPSQNINDISAPSFGSTGLGPMTTSGQGPSNNEFIGDVSMPSFEGVSGASRGRTPTRQQQPMPSQNICDISAPSFGSTGLGPMTTSGQEPSNNEFIGNVSMPSFGGVSGASRATTSTRQQQTMPSHNICDISAPSFGSTGLGPMTTSGQEPSNNEFIEDVSMPSFGGVSGASSGRIPTRQQQTMPSQNICDISAPSFGSTGVGPMTTSGRGPSNNEFIEDVSMPYFGGVSGASRGRTPTRQQQPMPSQNICDISAPSFGSTGLGPMTTSGQEPSNNEFIGNVSMPSFGGVSGASRATTSTRQQQTMPSHNICDISAPSFGSTGLGPMTTSGQEPSNNEFIEDVSMPSFGGVSGASSGRIPTRQQQTMPSQNICDISAPSFGSTGVGPMTTSGRGPSNNEFIEDVSMPSFGAVSGASRGRTPTRQQQPMPSQNICDISAPSFGSTGLGPMTTSGQEPSNNEFIGNVSMPSFGGVSGASRATTSTRQQQTMPSHNICDISAPSFGSTGLGPMTTSGQEPSNNEFIEDVSMPSFGGVSGASSGRIPTRQQQTMPSQNICDISAPSFESTGLGPMNTSGRGPSNNEFIGDVSMPYFGGVSGASRGRTPTRQQQTMPSHNICDISAPSFGSTGFGPMTTSGQEPSNNEFIGDVNMTFFGGVSGASAPEFMEDVSLSSFGGVSVASRARNQSHQKRSLHSQTVRDILAQSFQNSRCGCTKRDRLENMLSFGSSGKGLSNNNNKRLEDVSMPSFEGVSGASRGRTATRQQQTMPSHNISDNSAPSFGSNGLGAMTSSGQGPSNNEFIGNVNMPSFGGVSGASRGRYPTRQQHNNICDSGAPPFGKSRRSPVSRVSSSPKKHPVRSLSQEAKPRRQQCSSADLSNSGRGQLSNECLENVTMPSLAGASGATSSRWNITGNQRRPRFESTNRSERLDNVTPPSCGMSSRVPGNRSQLPNVTSEYLTDISMDSMQSGISPRRVQSFPAIPSQQQIGDITAPSMYDSNPISRTGQRCPANVSYPSEMLGNQSAPSYCDTTNLSNQSGIKDPIFKNLSSTNENSDNITKPSLLFNGSALADNDKMSTKVAPKSSCPKSNKVKHTSDNKISNLEQSGARCREIKKQSDQLSNKTDRSLQNKTQGPVPVKVEVKHVTLRTSLTSVKRSCTVNNVNAEDTENSCRYRDQNVCQPNIEDISMPAYESMGISPSPGQSTKFLTDISEPSYGPSYQSTQQPFHSEPNRPNETFHGFDSMDNYAPFDELVNSTPQTQISNQESVHSYATPEAVRRNNAAVDKTSNAIQTSHQQTQCSCKRRMHGRSIIQ</sequence>
<feature type="compositionally biased region" description="Polar residues" evidence="1">
    <location>
        <begin position="1686"/>
        <end position="1701"/>
    </location>
</feature>
<feature type="compositionally biased region" description="Polar residues" evidence="1">
    <location>
        <begin position="2135"/>
        <end position="2148"/>
    </location>
</feature>
<dbReference type="Proteomes" id="UP000001070">
    <property type="component" value="Unassembled WGS sequence"/>
</dbReference>
<feature type="compositionally biased region" description="Polar residues" evidence="1">
    <location>
        <begin position="1263"/>
        <end position="1276"/>
    </location>
</feature>
<dbReference type="OMA" id="AMPSQNI"/>
<dbReference type="PhylomeDB" id="B4JXK1"/>
<feature type="region of interest" description="Disordered" evidence="1">
    <location>
        <begin position="1305"/>
        <end position="1452"/>
    </location>
</feature>
<feature type="region of interest" description="Disordered" evidence="1">
    <location>
        <begin position="1991"/>
        <end position="2148"/>
    </location>
</feature>
<feature type="compositionally biased region" description="Polar residues" evidence="1">
    <location>
        <begin position="587"/>
        <end position="633"/>
    </location>
</feature>
<feature type="compositionally biased region" description="Polar residues" evidence="1">
    <location>
        <begin position="473"/>
        <end position="489"/>
    </location>
</feature>
<feature type="region of interest" description="Disordered" evidence="1">
    <location>
        <begin position="1"/>
        <end position="45"/>
    </location>
</feature>
<feature type="region of interest" description="Disordered" evidence="1">
    <location>
        <begin position="2339"/>
        <end position="2398"/>
    </location>
</feature>
<feature type="compositionally biased region" description="Polar residues" evidence="1">
    <location>
        <begin position="714"/>
        <end position="729"/>
    </location>
</feature>
<feature type="compositionally biased region" description="Polar residues" evidence="1">
    <location>
        <begin position="988"/>
        <end position="999"/>
    </location>
</feature>
<feature type="compositionally biased region" description="Polar residues" evidence="1">
    <location>
        <begin position="1021"/>
        <end position="1032"/>
    </location>
</feature>
<feature type="region of interest" description="Disordered" evidence="1">
    <location>
        <begin position="583"/>
        <end position="1174"/>
    </location>
</feature>
<feature type="compositionally biased region" description="Polar residues" evidence="1">
    <location>
        <begin position="866"/>
        <end position="877"/>
    </location>
</feature>
<feature type="compositionally biased region" description="Polar residues" evidence="1">
    <location>
        <begin position="653"/>
        <end position="668"/>
    </location>
</feature>
<feature type="compositionally biased region" description="Polar residues" evidence="1">
    <location>
        <begin position="1320"/>
        <end position="1335"/>
    </location>
</feature>
<accession>B4JXK1</accession>
<proteinExistence type="predicted"/>
<reference evidence="2 3" key="1">
    <citation type="journal article" date="2007" name="Nature">
        <title>Evolution of genes and genomes on the Drosophila phylogeny.</title>
        <authorList>
            <consortium name="Drosophila 12 Genomes Consortium"/>
            <person name="Clark A.G."/>
            <person name="Eisen M.B."/>
            <person name="Smith D.R."/>
            <person name="Bergman C.M."/>
            <person name="Oliver B."/>
            <person name="Markow T.A."/>
            <person name="Kaufman T.C."/>
            <person name="Kellis M."/>
            <person name="Gelbart W."/>
            <person name="Iyer V.N."/>
            <person name="Pollard D.A."/>
            <person name="Sackton T.B."/>
            <person name="Larracuente A.M."/>
            <person name="Singh N.D."/>
            <person name="Abad J.P."/>
            <person name="Abt D.N."/>
            <person name="Adryan B."/>
            <person name="Aguade M."/>
            <person name="Akashi H."/>
            <person name="Anderson W.W."/>
            <person name="Aquadro C.F."/>
            <person name="Ardell D.H."/>
            <person name="Arguello R."/>
            <person name="Artieri C.G."/>
            <person name="Barbash D.A."/>
            <person name="Barker D."/>
            <person name="Barsanti P."/>
            <person name="Batterham P."/>
            <person name="Batzoglou S."/>
            <person name="Begun D."/>
            <person name="Bhutkar A."/>
            <person name="Blanco E."/>
            <person name="Bosak S.A."/>
            <person name="Bradley R.K."/>
            <person name="Brand A.D."/>
            <person name="Brent M.R."/>
            <person name="Brooks A.N."/>
            <person name="Brown R.H."/>
            <person name="Butlin R.K."/>
            <person name="Caggese C."/>
            <person name="Calvi B.R."/>
            <person name="Bernardo de Carvalho A."/>
            <person name="Caspi A."/>
            <person name="Castrezana S."/>
            <person name="Celniker S.E."/>
            <person name="Chang J.L."/>
            <person name="Chapple C."/>
            <person name="Chatterji S."/>
            <person name="Chinwalla A."/>
            <person name="Civetta A."/>
            <person name="Clifton S.W."/>
            <person name="Comeron J.M."/>
            <person name="Costello J.C."/>
            <person name="Coyne J.A."/>
            <person name="Daub J."/>
            <person name="David R.G."/>
            <person name="Delcher A.L."/>
            <person name="Delehaunty K."/>
            <person name="Do C.B."/>
            <person name="Ebling H."/>
            <person name="Edwards K."/>
            <person name="Eickbush T."/>
            <person name="Evans J.D."/>
            <person name="Filipski A."/>
            <person name="Findeiss S."/>
            <person name="Freyhult E."/>
            <person name="Fulton L."/>
            <person name="Fulton R."/>
            <person name="Garcia A.C."/>
            <person name="Gardiner A."/>
            <person name="Garfield D.A."/>
            <person name="Garvin B.E."/>
            <person name="Gibson G."/>
            <person name="Gilbert D."/>
            <person name="Gnerre S."/>
            <person name="Godfrey J."/>
            <person name="Good R."/>
            <person name="Gotea V."/>
            <person name="Gravely B."/>
            <person name="Greenberg A.J."/>
            <person name="Griffiths-Jones S."/>
            <person name="Gross S."/>
            <person name="Guigo R."/>
            <person name="Gustafson E.A."/>
            <person name="Haerty W."/>
            <person name="Hahn M.W."/>
            <person name="Halligan D.L."/>
            <person name="Halpern A.L."/>
            <person name="Halter G.M."/>
            <person name="Han M.V."/>
            <person name="Heger A."/>
            <person name="Hillier L."/>
            <person name="Hinrichs A.S."/>
            <person name="Holmes I."/>
            <person name="Hoskins R.A."/>
            <person name="Hubisz M.J."/>
            <person name="Hultmark D."/>
            <person name="Huntley M.A."/>
            <person name="Jaffe D.B."/>
            <person name="Jagadeeshan S."/>
            <person name="Jeck W.R."/>
            <person name="Johnson J."/>
            <person name="Jones C.D."/>
            <person name="Jordan W.C."/>
            <person name="Karpen G.H."/>
            <person name="Kataoka E."/>
            <person name="Keightley P.D."/>
            <person name="Kheradpour P."/>
            <person name="Kirkness E.F."/>
            <person name="Koerich L.B."/>
            <person name="Kristiansen K."/>
            <person name="Kudrna D."/>
            <person name="Kulathinal R.J."/>
            <person name="Kumar S."/>
            <person name="Kwok R."/>
            <person name="Lander E."/>
            <person name="Langley C.H."/>
            <person name="Lapoint R."/>
            <person name="Lazzaro B.P."/>
            <person name="Lee S.J."/>
            <person name="Levesque L."/>
            <person name="Li R."/>
            <person name="Lin C.F."/>
            <person name="Lin M.F."/>
            <person name="Lindblad-Toh K."/>
            <person name="Llopart A."/>
            <person name="Long M."/>
            <person name="Low L."/>
            <person name="Lozovsky E."/>
            <person name="Lu J."/>
            <person name="Luo M."/>
            <person name="Machado C.A."/>
            <person name="Makalowski W."/>
            <person name="Marzo M."/>
            <person name="Matsuda M."/>
            <person name="Matzkin L."/>
            <person name="McAllister B."/>
            <person name="McBride C.S."/>
            <person name="McKernan B."/>
            <person name="McKernan K."/>
            <person name="Mendez-Lago M."/>
            <person name="Minx P."/>
            <person name="Mollenhauer M.U."/>
            <person name="Montooth K."/>
            <person name="Mount S.M."/>
            <person name="Mu X."/>
            <person name="Myers E."/>
            <person name="Negre B."/>
            <person name="Newfeld S."/>
            <person name="Nielsen R."/>
            <person name="Noor M.A."/>
            <person name="O'Grady P."/>
            <person name="Pachter L."/>
            <person name="Papaceit M."/>
            <person name="Parisi M.J."/>
            <person name="Parisi M."/>
            <person name="Parts L."/>
            <person name="Pedersen J.S."/>
            <person name="Pesole G."/>
            <person name="Phillippy A.M."/>
            <person name="Ponting C.P."/>
            <person name="Pop M."/>
            <person name="Porcelli D."/>
            <person name="Powell J.R."/>
            <person name="Prohaska S."/>
            <person name="Pruitt K."/>
            <person name="Puig M."/>
            <person name="Quesneville H."/>
            <person name="Ram K.R."/>
            <person name="Rand D."/>
            <person name="Rasmussen M.D."/>
            <person name="Reed L.K."/>
            <person name="Reenan R."/>
            <person name="Reily A."/>
            <person name="Remington K.A."/>
            <person name="Rieger T.T."/>
            <person name="Ritchie M.G."/>
            <person name="Robin C."/>
            <person name="Rogers Y.H."/>
            <person name="Rohde C."/>
            <person name="Rozas J."/>
            <person name="Rubenfield M.J."/>
            <person name="Ruiz A."/>
            <person name="Russo S."/>
            <person name="Salzberg S.L."/>
            <person name="Sanchez-Gracia A."/>
            <person name="Saranga D.J."/>
            <person name="Sato H."/>
            <person name="Schaeffer S.W."/>
            <person name="Schatz M.C."/>
            <person name="Schlenke T."/>
            <person name="Schwartz R."/>
            <person name="Segarra C."/>
            <person name="Singh R.S."/>
            <person name="Sirot L."/>
            <person name="Sirota M."/>
            <person name="Sisneros N.B."/>
            <person name="Smith C.D."/>
            <person name="Smith T.F."/>
            <person name="Spieth J."/>
            <person name="Stage D.E."/>
            <person name="Stark A."/>
            <person name="Stephan W."/>
            <person name="Strausberg R.L."/>
            <person name="Strempel S."/>
            <person name="Sturgill D."/>
            <person name="Sutton G."/>
            <person name="Sutton G.G."/>
            <person name="Tao W."/>
            <person name="Teichmann S."/>
            <person name="Tobari Y.N."/>
            <person name="Tomimura Y."/>
            <person name="Tsolas J.M."/>
            <person name="Valente V.L."/>
            <person name="Venter E."/>
            <person name="Venter J.C."/>
            <person name="Vicario S."/>
            <person name="Vieira F.G."/>
            <person name="Vilella A.J."/>
            <person name="Villasante A."/>
            <person name="Walenz B."/>
            <person name="Wang J."/>
            <person name="Wasserman M."/>
            <person name="Watts T."/>
            <person name="Wilson D."/>
            <person name="Wilson R.K."/>
            <person name="Wing R.A."/>
            <person name="Wolfner M.F."/>
            <person name="Wong A."/>
            <person name="Wong G.K."/>
            <person name="Wu C.I."/>
            <person name="Wu G."/>
            <person name="Yamamoto D."/>
            <person name="Yang H.P."/>
            <person name="Yang S.P."/>
            <person name="Yorke J.A."/>
            <person name="Yoshida K."/>
            <person name="Zdobnov E."/>
            <person name="Zhang P."/>
            <person name="Zhang Y."/>
            <person name="Zimin A.V."/>
            <person name="Baldwin J."/>
            <person name="Abdouelleil A."/>
            <person name="Abdulkadir J."/>
            <person name="Abebe A."/>
            <person name="Abera B."/>
            <person name="Abreu J."/>
            <person name="Acer S.C."/>
            <person name="Aftuck L."/>
            <person name="Alexander A."/>
            <person name="An P."/>
            <person name="Anderson E."/>
            <person name="Anderson S."/>
            <person name="Arachi H."/>
            <person name="Azer M."/>
            <person name="Bachantsang P."/>
            <person name="Barry A."/>
            <person name="Bayul T."/>
            <person name="Berlin A."/>
            <person name="Bessette D."/>
            <person name="Bloom T."/>
            <person name="Blye J."/>
            <person name="Boguslavskiy L."/>
            <person name="Bonnet C."/>
            <person name="Boukhgalter B."/>
            <person name="Bourzgui I."/>
            <person name="Brown A."/>
            <person name="Cahill P."/>
            <person name="Channer S."/>
            <person name="Cheshatsang Y."/>
            <person name="Chuda L."/>
            <person name="Citroen M."/>
            <person name="Collymore A."/>
            <person name="Cooke P."/>
            <person name="Costello M."/>
            <person name="D'Aco K."/>
            <person name="Daza R."/>
            <person name="De Haan G."/>
            <person name="DeGray S."/>
            <person name="DeMaso C."/>
            <person name="Dhargay N."/>
            <person name="Dooley K."/>
            <person name="Dooley E."/>
            <person name="Doricent M."/>
            <person name="Dorje P."/>
            <person name="Dorjee K."/>
            <person name="Dupes A."/>
            <person name="Elong R."/>
            <person name="Falk J."/>
            <person name="Farina A."/>
            <person name="Faro S."/>
            <person name="Ferguson D."/>
            <person name="Fisher S."/>
            <person name="Foley C.D."/>
            <person name="Franke A."/>
            <person name="Friedrich D."/>
            <person name="Gadbois L."/>
            <person name="Gearin G."/>
            <person name="Gearin C.R."/>
            <person name="Giannoukos G."/>
            <person name="Goode T."/>
            <person name="Graham J."/>
            <person name="Grandbois E."/>
            <person name="Grewal S."/>
            <person name="Gyaltsen K."/>
            <person name="Hafez N."/>
            <person name="Hagos B."/>
            <person name="Hall J."/>
            <person name="Henson C."/>
            <person name="Hollinger A."/>
            <person name="Honan T."/>
            <person name="Huard M.D."/>
            <person name="Hughes L."/>
            <person name="Hurhula B."/>
            <person name="Husby M.E."/>
            <person name="Kamat A."/>
            <person name="Kanga B."/>
            <person name="Kashin S."/>
            <person name="Khazanovich D."/>
            <person name="Kisner P."/>
            <person name="Lance K."/>
            <person name="Lara M."/>
            <person name="Lee W."/>
            <person name="Lennon N."/>
            <person name="Letendre F."/>
            <person name="LeVine R."/>
            <person name="Lipovsky A."/>
            <person name="Liu X."/>
            <person name="Liu J."/>
            <person name="Liu S."/>
            <person name="Lokyitsang T."/>
            <person name="Lokyitsang Y."/>
            <person name="Lubonja R."/>
            <person name="Lui A."/>
            <person name="MacDonald P."/>
            <person name="Magnisalis V."/>
            <person name="Maru K."/>
            <person name="Matthews C."/>
            <person name="McCusker W."/>
            <person name="McDonough S."/>
            <person name="Mehta T."/>
            <person name="Meldrim J."/>
            <person name="Meneus L."/>
            <person name="Mihai O."/>
            <person name="Mihalev A."/>
            <person name="Mihova T."/>
            <person name="Mittelman R."/>
            <person name="Mlenga V."/>
            <person name="Montmayeur A."/>
            <person name="Mulrain L."/>
            <person name="Navidi A."/>
            <person name="Naylor J."/>
            <person name="Negash T."/>
            <person name="Nguyen T."/>
            <person name="Nguyen N."/>
            <person name="Nicol R."/>
            <person name="Norbu C."/>
            <person name="Norbu N."/>
            <person name="Novod N."/>
            <person name="O'Neill B."/>
            <person name="Osman S."/>
            <person name="Markiewicz E."/>
            <person name="Oyono O.L."/>
            <person name="Patti C."/>
            <person name="Phunkhang P."/>
            <person name="Pierre F."/>
            <person name="Priest M."/>
            <person name="Raghuraman S."/>
            <person name="Rege F."/>
            <person name="Reyes R."/>
            <person name="Rise C."/>
            <person name="Rogov P."/>
            <person name="Ross K."/>
            <person name="Ryan E."/>
            <person name="Settipalli S."/>
            <person name="Shea T."/>
            <person name="Sherpa N."/>
            <person name="Shi L."/>
            <person name="Shih D."/>
            <person name="Sparrow T."/>
            <person name="Spaulding J."/>
            <person name="Stalker J."/>
            <person name="Stange-Thomann N."/>
            <person name="Stavropoulos S."/>
            <person name="Stone C."/>
            <person name="Strader C."/>
            <person name="Tesfaye S."/>
            <person name="Thomson T."/>
            <person name="Thoulutsang Y."/>
            <person name="Thoulutsang D."/>
            <person name="Topham K."/>
            <person name="Topping I."/>
            <person name="Tsamla T."/>
            <person name="Vassiliev H."/>
            <person name="Vo A."/>
            <person name="Wangchuk T."/>
            <person name="Wangdi T."/>
            <person name="Weiand M."/>
            <person name="Wilkinson J."/>
            <person name="Wilson A."/>
            <person name="Yadav S."/>
            <person name="Young G."/>
            <person name="Yu Q."/>
            <person name="Zembek L."/>
            <person name="Zhong D."/>
            <person name="Zimmer A."/>
            <person name="Zwirko Z."/>
            <person name="Jaffe D.B."/>
            <person name="Alvarez P."/>
            <person name="Brockman W."/>
            <person name="Butler J."/>
            <person name="Chin C."/>
            <person name="Gnerre S."/>
            <person name="Grabherr M."/>
            <person name="Kleber M."/>
            <person name="Mauceli E."/>
            <person name="MacCallum I."/>
        </authorList>
    </citation>
    <scope>NUCLEOTIDE SEQUENCE [LARGE SCALE GENOMIC DNA]</scope>
    <source>
        <strain evidence="3">Tucson 15287-2541.00</strain>
    </source>
</reference>
<feature type="compositionally biased region" description="Polar residues" evidence="1">
    <location>
        <begin position="1078"/>
        <end position="1120"/>
    </location>
</feature>
<dbReference type="FunCoup" id="B4JXK1">
    <property type="interactions" value="108"/>
</dbReference>
<feature type="compositionally biased region" description="Low complexity" evidence="1">
    <location>
        <begin position="893"/>
        <end position="905"/>
    </location>
</feature>
<feature type="compositionally biased region" description="Polar residues" evidence="1">
    <location>
        <begin position="683"/>
        <end position="694"/>
    </location>
</feature>
<evidence type="ECO:0000313" key="3">
    <source>
        <dbReference type="Proteomes" id="UP000001070"/>
    </source>
</evidence>
<gene>
    <name evidence="2" type="primary">Dgri\GH17556</name>
    <name evidence="2" type="ORF">Dgri_GH17556</name>
</gene>
<feature type="compositionally biased region" description="Low complexity" evidence="1">
    <location>
        <begin position="1743"/>
        <end position="1755"/>
    </location>
</feature>
<feature type="compositionally biased region" description="Polar residues" evidence="1">
    <location>
        <begin position="960"/>
        <end position="973"/>
    </location>
</feature>
<feature type="region of interest" description="Disordered" evidence="1">
    <location>
        <begin position="1676"/>
        <end position="1818"/>
    </location>
</feature>
<feature type="region of interest" description="Disordered" evidence="1">
    <location>
        <begin position="2165"/>
        <end position="2216"/>
    </location>
</feature>
<feature type="compositionally biased region" description="Low complexity" evidence="1">
    <location>
        <begin position="1991"/>
        <end position="2003"/>
    </location>
</feature>